<dbReference type="Gene3D" id="2.60.120.380">
    <property type="match status" value="1"/>
</dbReference>
<dbReference type="EMBL" id="CP011509">
    <property type="protein sequence ID" value="AKJ07333.1"/>
    <property type="molecule type" value="Genomic_DNA"/>
</dbReference>
<dbReference type="KEGG" id="age:AA314_08959"/>
<reference evidence="8 10" key="2">
    <citation type="submission" date="2018-08" db="EMBL/GenBank/DDBJ databases">
        <title>Genomic Encyclopedia of Archaeal and Bacterial Type Strains, Phase II (KMG-II): from individual species to whole genera.</title>
        <authorList>
            <person name="Goeker M."/>
        </authorList>
    </citation>
    <scope>NUCLEOTIDE SEQUENCE [LARGE SCALE GENOMIC DNA]</scope>
    <source>
        <strain evidence="8 10">DSM 2261</strain>
    </source>
</reference>
<evidence type="ECO:0000256" key="3">
    <source>
        <dbReference type="ARBA" id="ARBA00022729"/>
    </source>
</evidence>
<keyword evidence="4 6" id="KW-0378">Hydrolase</keyword>
<dbReference type="EMBL" id="QUMU01000011">
    <property type="protein sequence ID" value="REG26736.1"/>
    <property type="molecule type" value="Genomic_DNA"/>
</dbReference>
<dbReference type="GO" id="GO:0004252">
    <property type="term" value="F:serine-type endopeptidase activity"/>
    <property type="evidence" value="ECO:0007669"/>
    <property type="project" value="InterPro"/>
</dbReference>
<dbReference type="RefSeq" id="WP_047860385.1">
    <property type="nucleotide sequence ID" value="NZ_CP011509.1"/>
</dbReference>
<keyword evidence="5 6" id="KW-0720">Serine protease</keyword>
<dbReference type="PANTHER" id="PTHR15462">
    <property type="entry name" value="SERINE PROTEASE"/>
    <property type="match status" value="1"/>
</dbReference>
<protein>
    <recommendedName>
        <fullName evidence="6">Serine protease</fullName>
        <ecNumber evidence="6">3.4.21.-</ecNumber>
    </recommendedName>
</protein>
<dbReference type="GO" id="GO:0006508">
    <property type="term" value="P:proteolysis"/>
    <property type="evidence" value="ECO:0007669"/>
    <property type="project" value="UniProtKB-KW"/>
</dbReference>
<dbReference type="InterPro" id="IPR018114">
    <property type="entry name" value="TRYPSIN_HIS"/>
</dbReference>
<gene>
    <name evidence="7" type="ORF">AA314_08959</name>
    <name evidence="8" type="ORF">ATI61_111287</name>
</gene>
<dbReference type="EC" id="3.4.21.-" evidence="6"/>
<dbReference type="PROSITE" id="PS51257">
    <property type="entry name" value="PROKAR_LIPOPROTEIN"/>
    <property type="match status" value="1"/>
</dbReference>
<dbReference type="InterPro" id="IPR043504">
    <property type="entry name" value="Peptidase_S1_PA_chymotrypsin"/>
</dbReference>
<dbReference type="PROSITE" id="PS00673">
    <property type="entry name" value="V8_SER"/>
    <property type="match status" value="1"/>
</dbReference>
<evidence type="ECO:0000256" key="5">
    <source>
        <dbReference type="ARBA" id="ARBA00022825"/>
    </source>
</evidence>
<name>A0AAC8TIJ1_9BACT</name>
<proteinExistence type="inferred from homology"/>
<dbReference type="PRINTS" id="PR00839">
    <property type="entry name" value="V8PROTEASE"/>
</dbReference>
<dbReference type="AlphaFoldDB" id="A0AAC8TIJ1"/>
<evidence type="ECO:0000313" key="7">
    <source>
        <dbReference type="EMBL" id="AKJ07333.1"/>
    </source>
</evidence>
<sequence>MRHPRFGWTARPLVGALMCTLTLAAGCGPAEGLDEAPAPELGEKQSEVVYGTDNRQDVYAHPNATLRLRAQQATVALMNPSDFNATNPNNVTFPGSTLGSSYNLCTTERFRDDPTAAFCSGTLIDDDLVLTAGHCVTSAADCTNTRLVFNYYRPAAGTLQPVTTADIFSCTSIVARQQATVNGQNLDFAVLRLDRAATPRFTPAPVRTGNTALTAGQNVAVIGSGSGIPFKIDSGGAVRDTRSGTLDYFIATTDTFGGNSGSGVYETSGYTVAGILVRGETDYVTSGSCRVVNVCTETGCRGEDVTYVFPAVRALCTATNNGSARLCTGLPPPPPPPANSYAYTATNTNSAQQNTVNKTLTFAAGDVVELGTCGVDGATLDGDSFLRLNNGAGTEVASNDDSCGGRGSYIKYTVPAAGSFTIRGGCYSSGSCGGTVVWKVTPGTPGGGGTSGSFAFNASNTNSAQQNTVNKDVTLAAGQVIKLGTCTVAGGSGTGDTYLRLYGPSGTQAAFNDDGSGCGTLSYLTYTVPAGAGGTYQVRAGCYSSNSCSGTVAYTIQ</sequence>
<evidence type="ECO:0000313" key="9">
    <source>
        <dbReference type="Proteomes" id="UP000035579"/>
    </source>
</evidence>
<accession>A0AAC8TIJ1</accession>
<evidence type="ECO:0000313" key="10">
    <source>
        <dbReference type="Proteomes" id="UP000256345"/>
    </source>
</evidence>
<feature type="chain" id="PRO_5041783160" description="Serine protease" evidence="6">
    <location>
        <begin position="25"/>
        <end position="557"/>
    </location>
</feature>
<evidence type="ECO:0000256" key="6">
    <source>
        <dbReference type="RuleBase" id="RU004296"/>
    </source>
</evidence>
<dbReference type="PANTHER" id="PTHR15462:SF8">
    <property type="entry name" value="SERINE PROTEASE"/>
    <property type="match status" value="1"/>
</dbReference>
<dbReference type="Pfam" id="PF13365">
    <property type="entry name" value="Trypsin_2"/>
    <property type="match status" value="1"/>
</dbReference>
<feature type="signal peptide" evidence="6">
    <location>
        <begin position="1"/>
        <end position="24"/>
    </location>
</feature>
<dbReference type="InterPro" id="IPR008256">
    <property type="entry name" value="Peptidase_S1B"/>
</dbReference>
<dbReference type="Proteomes" id="UP000035579">
    <property type="component" value="Chromosome"/>
</dbReference>
<organism evidence="7 9">
    <name type="scientific">Archangium gephyra</name>
    <dbReference type="NCBI Taxonomy" id="48"/>
    <lineage>
        <taxon>Bacteria</taxon>
        <taxon>Pseudomonadati</taxon>
        <taxon>Myxococcota</taxon>
        <taxon>Myxococcia</taxon>
        <taxon>Myxococcales</taxon>
        <taxon>Cystobacterineae</taxon>
        <taxon>Archangiaceae</taxon>
        <taxon>Archangium</taxon>
    </lineage>
</organism>
<keyword evidence="10" id="KW-1185">Reference proteome</keyword>
<keyword evidence="3 6" id="KW-0732">Signal</keyword>
<evidence type="ECO:0000256" key="1">
    <source>
        <dbReference type="ARBA" id="ARBA00008764"/>
    </source>
</evidence>
<evidence type="ECO:0000256" key="2">
    <source>
        <dbReference type="ARBA" id="ARBA00022670"/>
    </source>
</evidence>
<dbReference type="InterPro" id="IPR009003">
    <property type="entry name" value="Peptidase_S1_PA"/>
</dbReference>
<evidence type="ECO:0000313" key="8">
    <source>
        <dbReference type="EMBL" id="REG26736.1"/>
    </source>
</evidence>
<reference evidence="7 9" key="1">
    <citation type="submission" date="2015-05" db="EMBL/GenBank/DDBJ databases">
        <title>Genome assembly of Archangium gephyra DSM 2261.</title>
        <authorList>
            <person name="Sharma G."/>
            <person name="Subramanian S."/>
        </authorList>
    </citation>
    <scope>NUCLEOTIDE SEQUENCE [LARGE SCALE GENOMIC DNA]</scope>
    <source>
        <strain evidence="7 9">DSM 2261</strain>
    </source>
</reference>
<evidence type="ECO:0000256" key="4">
    <source>
        <dbReference type="ARBA" id="ARBA00022801"/>
    </source>
</evidence>
<dbReference type="Proteomes" id="UP000256345">
    <property type="component" value="Unassembled WGS sequence"/>
</dbReference>
<dbReference type="Gene3D" id="2.40.10.10">
    <property type="entry name" value="Trypsin-like serine proteases"/>
    <property type="match status" value="2"/>
</dbReference>
<dbReference type="SUPFAM" id="SSF50494">
    <property type="entry name" value="Trypsin-like serine proteases"/>
    <property type="match status" value="1"/>
</dbReference>
<dbReference type="InterPro" id="IPR000126">
    <property type="entry name" value="V8_ser_AS"/>
</dbReference>
<dbReference type="PROSITE" id="PS00134">
    <property type="entry name" value="TRYPSIN_HIS"/>
    <property type="match status" value="1"/>
</dbReference>
<comment type="similarity">
    <text evidence="1 6">Belongs to the peptidase S1B family.</text>
</comment>
<keyword evidence="2 6" id="KW-0645">Protease</keyword>
<dbReference type="InterPro" id="IPR050966">
    <property type="entry name" value="Glutamyl_endopeptidase"/>
</dbReference>